<dbReference type="AlphaFoldDB" id="A0AAE1I4M6"/>
<dbReference type="Pfam" id="PF08395">
    <property type="entry name" value="7tm_7"/>
    <property type="match status" value="1"/>
</dbReference>
<comment type="caution">
    <text evidence="6">Lacks conserved residue(s) required for the propagation of feature annotation.</text>
</comment>
<evidence type="ECO:0000313" key="8">
    <source>
        <dbReference type="EMBL" id="KAK3933269.1"/>
    </source>
</evidence>
<feature type="transmembrane region" description="Helical" evidence="6">
    <location>
        <begin position="176"/>
        <end position="199"/>
    </location>
</feature>
<keyword evidence="4 6" id="KW-1133">Transmembrane helix</keyword>
<evidence type="ECO:0000256" key="2">
    <source>
        <dbReference type="ARBA" id="ARBA00022475"/>
    </source>
</evidence>
<gene>
    <name evidence="8" type="ORF">KUF71_017857</name>
</gene>
<evidence type="ECO:0000256" key="6">
    <source>
        <dbReference type="RuleBase" id="RU363108"/>
    </source>
</evidence>
<keyword evidence="6" id="KW-0675">Receptor</keyword>
<dbReference type="Proteomes" id="UP001219518">
    <property type="component" value="Unassembled WGS sequence"/>
</dbReference>
<keyword evidence="2 6" id="KW-1003">Cell membrane</keyword>
<feature type="compositionally biased region" description="Low complexity" evidence="7">
    <location>
        <begin position="1"/>
        <end position="14"/>
    </location>
</feature>
<feature type="compositionally biased region" description="Low complexity" evidence="7">
    <location>
        <begin position="25"/>
        <end position="34"/>
    </location>
</feature>
<reference evidence="8" key="1">
    <citation type="submission" date="2021-07" db="EMBL/GenBank/DDBJ databases">
        <authorList>
            <person name="Catto M.A."/>
            <person name="Jacobson A."/>
            <person name="Kennedy G."/>
            <person name="Labadie P."/>
            <person name="Hunt B.G."/>
            <person name="Srinivasan R."/>
        </authorList>
    </citation>
    <scope>NUCLEOTIDE SEQUENCE</scope>
    <source>
        <strain evidence="8">PL_HMW_Pooled</strain>
        <tissue evidence="8">Head</tissue>
    </source>
</reference>
<accession>A0AAE1I4M6</accession>
<name>A0AAE1I4M6_9NEOP</name>
<feature type="transmembrane region" description="Helical" evidence="6">
    <location>
        <begin position="140"/>
        <end position="164"/>
    </location>
</feature>
<comment type="function">
    <text evidence="6">Gustatory receptor which mediates acceptance or avoidance behavior, depending on its substrates.</text>
</comment>
<keyword evidence="3 6" id="KW-0812">Transmembrane</keyword>
<evidence type="ECO:0000256" key="1">
    <source>
        <dbReference type="ARBA" id="ARBA00004651"/>
    </source>
</evidence>
<keyword evidence="6" id="KW-0807">Transducer</keyword>
<keyword evidence="9" id="KW-1185">Reference proteome</keyword>
<dbReference type="GO" id="GO:0050909">
    <property type="term" value="P:sensory perception of taste"/>
    <property type="evidence" value="ECO:0007669"/>
    <property type="project" value="InterPro"/>
</dbReference>
<organism evidence="8 9">
    <name type="scientific">Frankliniella fusca</name>
    <dbReference type="NCBI Taxonomy" id="407009"/>
    <lineage>
        <taxon>Eukaryota</taxon>
        <taxon>Metazoa</taxon>
        <taxon>Ecdysozoa</taxon>
        <taxon>Arthropoda</taxon>
        <taxon>Hexapoda</taxon>
        <taxon>Insecta</taxon>
        <taxon>Pterygota</taxon>
        <taxon>Neoptera</taxon>
        <taxon>Paraneoptera</taxon>
        <taxon>Thysanoptera</taxon>
        <taxon>Terebrantia</taxon>
        <taxon>Thripoidea</taxon>
        <taxon>Thripidae</taxon>
        <taxon>Frankliniella</taxon>
    </lineage>
</organism>
<proteinExistence type="inferred from homology"/>
<keyword evidence="5 6" id="KW-0472">Membrane</keyword>
<dbReference type="GO" id="GO:0007165">
    <property type="term" value="P:signal transduction"/>
    <property type="evidence" value="ECO:0007669"/>
    <property type="project" value="UniProtKB-KW"/>
</dbReference>
<evidence type="ECO:0000256" key="3">
    <source>
        <dbReference type="ARBA" id="ARBA00022692"/>
    </source>
</evidence>
<reference evidence="8" key="2">
    <citation type="journal article" date="2023" name="BMC Genomics">
        <title>Pest status, molecular evolution, and epigenetic factors derived from the genome assembly of Frankliniella fusca, a thysanopteran phytovirus vector.</title>
        <authorList>
            <person name="Catto M.A."/>
            <person name="Labadie P.E."/>
            <person name="Jacobson A.L."/>
            <person name="Kennedy G.G."/>
            <person name="Srinivasan R."/>
            <person name="Hunt B.G."/>
        </authorList>
    </citation>
    <scope>NUCLEOTIDE SEQUENCE</scope>
    <source>
        <strain evidence="8">PL_HMW_Pooled</strain>
    </source>
</reference>
<comment type="similarity">
    <text evidence="6">Belongs to the insect chemoreceptor superfamily. Gustatory receptor (GR) family.</text>
</comment>
<evidence type="ECO:0000256" key="5">
    <source>
        <dbReference type="ARBA" id="ARBA00023136"/>
    </source>
</evidence>
<comment type="subcellular location">
    <subcellularLocation>
        <location evidence="1 6">Cell membrane</location>
        <topology evidence="1 6">Multi-pass membrane protein</topology>
    </subcellularLocation>
</comment>
<protein>
    <recommendedName>
        <fullName evidence="6">Gustatory receptor</fullName>
    </recommendedName>
</protein>
<evidence type="ECO:0000313" key="9">
    <source>
        <dbReference type="Proteomes" id="UP001219518"/>
    </source>
</evidence>
<dbReference type="EMBL" id="JAHWGI010001444">
    <property type="protein sequence ID" value="KAK3933269.1"/>
    <property type="molecule type" value="Genomic_DNA"/>
</dbReference>
<evidence type="ECO:0000256" key="4">
    <source>
        <dbReference type="ARBA" id="ARBA00022989"/>
    </source>
</evidence>
<feature type="region of interest" description="Disordered" evidence="7">
    <location>
        <begin position="1"/>
        <end position="85"/>
    </location>
</feature>
<sequence>MGASGRWGARAAWGKGPGVPNKGWGQQPGPLNLGLGLGRDRDRDLPPPRRWATFSPQPARPRPWRQDGHEHDDGAPRPRRGRGRGRGVGVAAAFHSIPFLIWPNYLMSRLLGLQPLRFVPSTAAADAASSGADWLSLSPLWAPFCVATSAATMYSVYFMGAHFISVVFTPESTLNAYIYEVPMMLNALIALLCTGYSLFGARAWAVSWRAVLTTLAELDAVNRAPPSTSRRCRPVESWTFFAMVWAMLAILIGTHWLYTRFQEYVRELWHMLAVLLVRLVPMAVEGQYLLSCLLLERAYRAIVVCLRDLGRGYFPSDQVPSSSSSGTCGMAVTAV</sequence>
<feature type="transmembrane region" description="Helical" evidence="6">
    <location>
        <begin position="87"/>
        <end position="105"/>
    </location>
</feature>
<feature type="transmembrane region" description="Helical" evidence="6">
    <location>
        <begin position="238"/>
        <end position="258"/>
    </location>
</feature>
<evidence type="ECO:0000256" key="7">
    <source>
        <dbReference type="SAM" id="MobiDB-lite"/>
    </source>
</evidence>
<feature type="compositionally biased region" description="Basic and acidic residues" evidence="7">
    <location>
        <begin position="64"/>
        <end position="76"/>
    </location>
</feature>
<dbReference type="GO" id="GO:0005886">
    <property type="term" value="C:plasma membrane"/>
    <property type="evidence" value="ECO:0007669"/>
    <property type="project" value="UniProtKB-SubCell"/>
</dbReference>
<dbReference type="InterPro" id="IPR013604">
    <property type="entry name" value="7TM_chemorcpt"/>
</dbReference>
<feature type="compositionally biased region" description="Basic and acidic residues" evidence="7">
    <location>
        <begin position="38"/>
        <end position="47"/>
    </location>
</feature>
<comment type="caution">
    <text evidence="8">The sequence shown here is derived from an EMBL/GenBank/DDBJ whole genome shotgun (WGS) entry which is preliminary data.</text>
</comment>